<sequence length="338" mass="38763">MAISVSIPMLKRCPERCEMDTQPYIRTIEWEMLDKRKFIPMSIASSFSIRCLLYPFTVIKTRLQIQHHHSVYSGTFDAFRKTFVHEGVSGLYRGFWVSAFQLVSGVAYITTYETVRHALQKCGVQDSRMRALAGGGAASLVGQTIIVPFDVISQHLMVLGQVEARPGKKTRKLNPLRIQYENISKRRIALEIIKEVYKQDGLRGFYRGYFASICAYVPNSALWWSFYHFYQEQLVKVLPPSLCPLLLMQCLSATLGGVTTTALTNPLDCVRARYQIQRAGTLPETVGALWMEERWRIFTKGLSARLLSSVTFSFMVVLGYESVKRWSVHDEFKPFVRW</sequence>
<dbReference type="GO" id="GO:0015658">
    <property type="term" value="F:branched-chain amino acid transmembrane transporter activity"/>
    <property type="evidence" value="ECO:0007669"/>
    <property type="project" value="InterPro"/>
</dbReference>
<evidence type="ECO:0000256" key="3">
    <source>
        <dbReference type="ARBA" id="ARBA00022692"/>
    </source>
</evidence>
<dbReference type="InterPro" id="IPR023395">
    <property type="entry name" value="MCP_dom_sf"/>
</dbReference>
<keyword evidence="6" id="KW-0813">Transport</keyword>
<dbReference type="InterPro" id="IPR042164">
    <property type="entry name" value="SLC25A44"/>
</dbReference>
<feature type="repeat" description="Solcar" evidence="5">
    <location>
        <begin position="126"/>
        <end position="233"/>
    </location>
</feature>
<organism evidence="7 8">
    <name type="scientific">Amphibalanus amphitrite</name>
    <name type="common">Striped barnacle</name>
    <name type="synonym">Balanus amphitrite</name>
    <dbReference type="NCBI Taxonomy" id="1232801"/>
    <lineage>
        <taxon>Eukaryota</taxon>
        <taxon>Metazoa</taxon>
        <taxon>Ecdysozoa</taxon>
        <taxon>Arthropoda</taxon>
        <taxon>Crustacea</taxon>
        <taxon>Multicrustacea</taxon>
        <taxon>Cirripedia</taxon>
        <taxon>Thoracica</taxon>
        <taxon>Thoracicalcarea</taxon>
        <taxon>Balanomorpha</taxon>
        <taxon>Balanoidea</taxon>
        <taxon>Balanidae</taxon>
        <taxon>Amphibalaninae</taxon>
        <taxon>Amphibalanus</taxon>
    </lineage>
</organism>
<dbReference type="AlphaFoldDB" id="A0A6A4WE21"/>
<feature type="repeat" description="Solcar" evidence="5">
    <location>
        <begin position="36"/>
        <end position="118"/>
    </location>
</feature>
<dbReference type="Proteomes" id="UP000440578">
    <property type="component" value="Unassembled WGS sequence"/>
</dbReference>
<dbReference type="GO" id="GO:0005739">
    <property type="term" value="C:mitochondrion"/>
    <property type="evidence" value="ECO:0007669"/>
    <property type="project" value="InterPro"/>
</dbReference>
<evidence type="ECO:0000256" key="1">
    <source>
        <dbReference type="ARBA" id="ARBA00004141"/>
    </source>
</evidence>
<comment type="similarity">
    <text evidence="2 6">Belongs to the mitochondrial carrier (TC 2.A.29) family.</text>
</comment>
<dbReference type="InterPro" id="IPR018108">
    <property type="entry name" value="MCP_transmembrane"/>
</dbReference>
<dbReference type="OrthoDB" id="250329at2759"/>
<dbReference type="Gene3D" id="1.50.40.10">
    <property type="entry name" value="Mitochondrial carrier domain"/>
    <property type="match status" value="2"/>
</dbReference>
<dbReference type="PANTHER" id="PTHR46314:SF2">
    <property type="entry name" value="SOLUTE CARRIER FAMILY 25 MEMBER 44"/>
    <property type="match status" value="1"/>
</dbReference>
<evidence type="ECO:0000313" key="8">
    <source>
        <dbReference type="Proteomes" id="UP000440578"/>
    </source>
</evidence>
<evidence type="ECO:0000313" key="7">
    <source>
        <dbReference type="EMBL" id="KAF0302084.1"/>
    </source>
</evidence>
<evidence type="ECO:0000256" key="5">
    <source>
        <dbReference type="PROSITE-ProRule" id="PRU00282"/>
    </source>
</evidence>
<evidence type="ECO:0000256" key="4">
    <source>
        <dbReference type="ARBA" id="ARBA00023136"/>
    </source>
</evidence>
<keyword evidence="8" id="KW-1185">Reference proteome</keyword>
<dbReference type="GO" id="GO:0009083">
    <property type="term" value="P:branched-chain amino acid catabolic process"/>
    <property type="evidence" value="ECO:0007669"/>
    <property type="project" value="InterPro"/>
</dbReference>
<dbReference type="GO" id="GO:0016020">
    <property type="term" value="C:membrane"/>
    <property type="evidence" value="ECO:0007669"/>
    <property type="project" value="UniProtKB-SubCell"/>
</dbReference>
<evidence type="ECO:0000256" key="2">
    <source>
        <dbReference type="ARBA" id="ARBA00006375"/>
    </source>
</evidence>
<dbReference type="EMBL" id="VIIS01001097">
    <property type="protein sequence ID" value="KAF0302084.1"/>
    <property type="molecule type" value="Genomic_DNA"/>
</dbReference>
<protein>
    <submittedName>
        <fullName evidence="7">Solute carrier family 25 member 44</fullName>
    </submittedName>
</protein>
<keyword evidence="4 5" id="KW-0472">Membrane</keyword>
<dbReference type="SUPFAM" id="SSF103506">
    <property type="entry name" value="Mitochondrial carrier"/>
    <property type="match status" value="1"/>
</dbReference>
<name>A0A6A4WE21_AMPAM</name>
<dbReference type="PANTHER" id="PTHR46314">
    <property type="entry name" value="SOLUTE CARRIER FAMILY 25 MEMBER 44"/>
    <property type="match status" value="1"/>
</dbReference>
<reference evidence="7 8" key="1">
    <citation type="submission" date="2019-07" db="EMBL/GenBank/DDBJ databases">
        <title>Draft genome assembly of a fouling barnacle, Amphibalanus amphitrite (Darwin, 1854): The first reference genome for Thecostraca.</title>
        <authorList>
            <person name="Kim W."/>
        </authorList>
    </citation>
    <scope>NUCLEOTIDE SEQUENCE [LARGE SCALE GENOMIC DNA]</scope>
    <source>
        <strain evidence="7">SNU_AA5</strain>
        <tissue evidence="7">Soma without cirri and trophi</tissue>
    </source>
</reference>
<dbReference type="Pfam" id="PF00153">
    <property type="entry name" value="Mito_carr"/>
    <property type="match status" value="3"/>
</dbReference>
<evidence type="ECO:0000256" key="6">
    <source>
        <dbReference type="RuleBase" id="RU000488"/>
    </source>
</evidence>
<accession>A0A6A4WE21</accession>
<comment type="caution">
    <text evidence="7">The sequence shown here is derived from an EMBL/GenBank/DDBJ whole genome shotgun (WGS) entry which is preliminary data.</text>
</comment>
<feature type="repeat" description="Solcar" evidence="5">
    <location>
        <begin position="244"/>
        <end position="326"/>
    </location>
</feature>
<comment type="subcellular location">
    <subcellularLocation>
        <location evidence="1">Membrane</location>
        <topology evidence="1">Multi-pass membrane protein</topology>
    </subcellularLocation>
</comment>
<proteinExistence type="inferred from homology"/>
<keyword evidence="3 5" id="KW-0812">Transmembrane</keyword>
<gene>
    <name evidence="7" type="primary">Slc25a44</name>
    <name evidence="7" type="ORF">FJT64_025826</name>
</gene>
<dbReference type="PROSITE" id="PS50920">
    <property type="entry name" value="SOLCAR"/>
    <property type="match status" value="3"/>
</dbReference>